<keyword evidence="4" id="KW-1185">Reference proteome</keyword>
<accession>A0A512HM31</accession>
<gene>
    <name evidence="3" type="ORF">RNA01_34360</name>
</gene>
<dbReference type="RefSeq" id="WP_349816303.1">
    <property type="nucleotide sequence ID" value="NZ_BJZP01000020.1"/>
</dbReference>
<evidence type="ECO:0000259" key="2">
    <source>
        <dbReference type="Pfam" id="PF20056"/>
    </source>
</evidence>
<dbReference type="AlphaFoldDB" id="A0A512HM31"/>
<organism evidence="3 4">
    <name type="scientific">Ciceribacter naphthalenivorans</name>
    <dbReference type="NCBI Taxonomy" id="1118451"/>
    <lineage>
        <taxon>Bacteria</taxon>
        <taxon>Pseudomonadati</taxon>
        <taxon>Pseudomonadota</taxon>
        <taxon>Alphaproteobacteria</taxon>
        <taxon>Hyphomicrobiales</taxon>
        <taxon>Rhizobiaceae</taxon>
        <taxon>Ciceribacter</taxon>
    </lineage>
</organism>
<evidence type="ECO:0000313" key="4">
    <source>
        <dbReference type="Proteomes" id="UP000321717"/>
    </source>
</evidence>
<dbReference type="Pfam" id="PF20056">
    <property type="entry name" value="DUF6455"/>
    <property type="match status" value="1"/>
</dbReference>
<name>A0A512HM31_9HYPH</name>
<reference evidence="3 4" key="1">
    <citation type="submission" date="2019-07" db="EMBL/GenBank/DDBJ databases">
        <title>Whole genome shotgun sequence of Rhizobium naphthalenivorans NBRC 107585.</title>
        <authorList>
            <person name="Hosoyama A."/>
            <person name="Uohara A."/>
            <person name="Ohji S."/>
            <person name="Ichikawa N."/>
        </authorList>
    </citation>
    <scope>NUCLEOTIDE SEQUENCE [LARGE SCALE GENOMIC DNA]</scope>
    <source>
        <strain evidence="3 4">NBRC 107585</strain>
    </source>
</reference>
<proteinExistence type="predicted"/>
<dbReference type="EMBL" id="BJZP01000020">
    <property type="protein sequence ID" value="GEO86504.1"/>
    <property type="molecule type" value="Genomic_DNA"/>
</dbReference>
<dbReference type="Proteomes" id="UP000321717">
    <property type="component" value="Unassembled WGS sequence"/>
</dbReference>
<evidence type="ECO:0000313" key="3">
    <source>
        <dbReference type="EMBL" id="GEO86504.1"/>
    </source>
</evidence>
<feature type="domain" description="DUF6455" evidence="2">
    <location>
        <begin position="10"/>
        <end position="82"/>
    </location>
</feature>
<comment type="caution">
    <text evidence="3">The sequence shown here is derived from an EMBL/GenBank/DDBJ whole genome shotgun (WGS) entry which is preliminary data.</text>
</comment>
<dbReference type="InterPro" id="IPR045601">
    <property type="entry name" value="DUF6455"/>
</dbReference>
<feature type="region of interest" description="Disordered" evidence="1">
    <location>
        <begin position="86"/>
        <end position="119"/>
    </location>
</feature>
<sequence length="119" mass="13060">MGIVKRVAARLERQSHLMSVMMERLGVHPELAGQEQFGLSLARAVRTCLFCRRSDACEAWLSHCDGLPKAGPEFCGNRRFFGAHNLGMPQNKRDQRSAPLDSRPGTAAPLARNGTRDGG</sequence>
<evidence type="ECO:0000256" key="1">
    <source>
        <dbReference type="SAM" id="MobiDB-lite"/>
    </source>
</evidence>
<protein>
    <recommendedName>
        <fullName evidence="2">DUF6455 domain-containing protein</fullName>
    </recommendedName>
</protein>